<dbReference type="KEGG" id="vg:29066303"/>
<dbReference type="Proteomes" id="UP000204227">
    <property type="component" value="Segment"/>
</dbReference>
<keyword evidence="2" id="KW-1185">Reference proteome</keyword>
<reference evidence="1 2" key="1">
    <citation type="submission" date="2016-05" db="EMBL/GenBank/DDBJ databases">
        <title>Dynamic interactions between prophages, induce lysis in Propionibacterium acnes.</title>
        <authorList>
            <person name="Brown T.L."/>
            <person name="Tucci J."/>
            <person name="Dyson Z.A."/>
            <person name="Petrovski S."/>
        </authorList>
    </citation>
    <scope>NUCLEOTIDE SEQUENCE [LARGE SCALE GENOMIC DNA]</scope>
</reference>
<evidence type="ECO:0000313" key="2">
    <source>
        <dbReference type="Proteomes" id="UP000204227"/>
    </source>
</evidence>
<gene>
    <name evidence="1" type="ORF">PFR1_55</name>
</gene>
<accession>A0A173G9E9</accession>
<proteinExistence type="predicted"/>
<dbReference type="EMBL" id="KU984979">
    <property type="protein sequence ID" value="ANH49921.1"/>
    <property type="molecule type" value="Genomic_DNA"/>
</dbReference>
<name>A0A173G9E9_9CAUD</name>
<protein>
    <submittedName>
        <fullName evidence="1">Uncharacterized protein</fullName>
    </submittedName>
</protein>
<dbReference type="RefSeq" id="YP_009287731.1">
    <property type="nucleotide sequence ID" value="NC_031076.1"/>
</dbReference>
<organism evidence="1 2">
    <name type="scientific">Propionibacterium phage PFR1</name>
    <dbReference type="NCBI Taxonomy" id="1838137"/>
    <lineage>
        <taxon>Viruses</taxon>
        <taxon>Duplodnaviria</taxon>
        <taxon>Heunggongvirae</taxon>
        <taxon>Uroviricota</taxon>
        <taxon>Caudoviricetes</taxon>
        <taxon>Pulverervirus</taxon>
        <taxon>Pulverervirus PFR1</taxon>
    </lineage>
</organism>
<dbReference type="GeneID" id="29066303"/>
<sequence>MERTDTLGQLRRLPELAAEVWLTRRHPNPVERPLVGGRRADPPAPARLDVIDALRLDEHGQLFALSQAVRAVCEETKTAQAECDTWTGVCGWLISQADVWRADPWLAEYVAGQVWDVWRALTRAAREPDSPSIPCAVEGCHGRITALDDGTGGWLWPDVCTDGHRVDRAELVRRWKATQPAPLADVAQTVGRSPRTLARWVAAGWLKPAAQDGRTPLYRADEAHRVAGLMERAA</sequence>
<evidence type="ECO:0000313" key="1">
    <source>
        <dbReference type="EMBL" id="ANH49921.1"/>
    </source>
</evidence>